<dbReference type="Pfam" id="PF00400">
    <property type="entry name" value="WD40"/>
    <property type="match status" value="2"/>
</dbReference>
<feature type="compositionally biased region" description="Acidic residues" evidence="1">
    <location>
        <begin position="499"/>
        <end position="511"/>
    </location>
</feature>
<dbReference type="InterPro" id="IPR036322">
    <property type="entry name" value="WD40_repeat_dom_sf"/>
</dbReference>
<dbReference type="SMART" id="SM00320">
    <property type="entry name" value="WD40"/>
    <property type="match status" value="3"/>
</dbReference>
<accession>A0A6G1H406</accession>
<evidence type="ECO:0000313" key="3">
    <source>
        <dbReference type="Proteomes" id="UP000800041"/>
    </source>
</evidence>
<feature type="region of interest" description="Disordered" evidence="1">
    <location>
        <begin position="1"/>
        <end position="37"/>
    </location>
</feature>
<dbReference type="Proteomes" id="UP000800041">
    <property type="component" value="Unassembled WGS sequence"/>
</dbReference>
<dbReference type="Gene3D" id="2.130.10.10">
    <property type="entry name" value="YVTN repeat-like/Quinoprotein amine dehydrogenase"/>
    <property type="match status" value="1"/>
</dbReference>
<name>A0A6G1H406_9PEZI</name>
<evidence type="ECO:0000256" key="1">
    <source>
        <dbReference type="SAM" id="MobiDB-lite"/>
    </source>
</evidence>
<dbReference type="EMBL" id="ML977151">
    <property type="protein sequence ID" value="KAF1987698.1"/>
    <property type="molecule type" value="Genomic_DNA"/>
</dbReference>
<dbReference type="PANTHER" id="PTHR44675">
    <property type="entry name" value="PAK1 INTERACTING PROTEIN 1"/>
    <property type="match status" value="1"/>
</dbReference>
<sequence length="511" mass="54487">MVKRKRDPNGEVAIAPNGKSRKHDAAQKSSVQGRQSSKNGGITIQIVTGSYERVLHGFTATIPSKALSPSSDPAKDAVTFTDTFLFQAHTSSIRCMALSALPTSTTEKILLATGSTDERINLYSLSTSALHGSKPLLPTLSGTSTLENHHNRELGSLLHHSATVTNLYFHKKSKLLTSAEDNTIAVVSRAKDWSVLSSIKAPIPKVMGRPSGDTAAPGEVPAGINSFALHPSSKLMISVSRGERCMRLWNMETGKKAAALTFERDMLVQVGEGKRSSGEGRKVLWHPEVEGEEFIVGFERGAVVFDLESIPKARIVPSLRTRIQQMHYLPTAAAENVIAVSTDDGRVLFYSTKEVEPAPEDEVIVVNGKISKSKPLPFCKLLGEIGATTLESSGRIKDFEILPVPSDSDDSIKQLIILTASSSGTVNIWLVETADLSLSGGADGESKPEEDGVPTTKQISRLLGVQGNGGRITCLKAFVMTGSAPDDIAAAEADAVNGAEEEDSSSGSEDV</sequence>
<dbReference type="OrthoDB" id="308449at2759"/>
<dbReference type="InterPro" id="IPR051959">
    <property type="entry name" value="PAK1-Kinase_Regulator"/>
</dbReference>
<reference evidence="2" key="1">
    <citation type="journal article" date="2020" name="Stud. Mycol.">
        <title>101 Dothideomycetes genomes: a test case for predicting lifestyles and emergence of pathogens.</title>
        <authorList>
            <person name="Haridas S."/>
            <person name="Albert R."/>
            <person name="Binder M."/>
            <person name="Bloem J."/>
            <person name="Labutti K."/>
            <person name="Salamov A."/>
            <person name="Andreopoulos B."/>
            <person name="Baker S."/>
            <person name="Barry K."/>
            <person name="Bills G."/>
            <person name="Bluhm B."/>
            <person name="Cannon C."/>
            <person name="Castanera R."/>
            <person name="Culley D."/>
            <person name="Daum C."/>
            <person name="Ezra D."/>
            <person name="Gonzalez J."/>
            <person name="Henrissat B."/>
            <person name="Kuo A."/>
            <person name="Liang C."/>
            <person name="Lipzen A."/>
            <person name="Lutzoni F."/>
            <person name="Magnuson J."/>
            <person name="Mondo S."/>
            <person name="Nolan M."/>
            <person name="Ohm R."/>
            <person name="Pangilinan J."/>
            <person name="Park H.-J."/>
            <person name="Ramirez L."/>
            <person name="Alfaro M."/>
            <person name="Sun H."/>
            <person name="Tritt A."/>
            <person name="Yoshinaga Y."/>
            <person name="Zwiers L.-H."/>
            <person name="Turgeon B."/>
            <person name="Goodwin S."/>
            <person name="Spatafora J."/>
            <person name="Crous P."/>
            <person name="Grigoriev I."/>
        </authorList>
    </citation>
    <scope>NUCLEOTIDE SEQUENCE</scope>
    <source>
        <strain evidence="2">CBS 113979</strain>
    </source>
</reference>
<keyword evidence="3" id="KW-1185">Reference proteome</keyword>
<feature type="region of interest" description="Disordered" evidence="1">
    <location>
        <begin position="491"/>
        <end position="511"/>
    </location>
</feature>
<proteinExistence type="predicted"/>
<gene>
    <name evidence="2" type="ORF">K402DRAFT_392499</name>
</gene>
<evidence type="ECO:0000313" key="2">
    <source>
        <dbReference type="EMBL" id="KAF1987698.1"/>
    </source>
</evidence>
<organism evidence="2 3">
    <name type="scientific">Aulographum hederae CBS 113979</name>
    <dbReference type="NCBI Taxonomy" id="1176131"/>
    <lineage>
        <taxon>Eukaryota</taxon>
        <taxon>Fungi</taxon>
        <taxon>Dikarya</taxon>
        <taxon>Ascomycota</taxon>
        <taxon>Pezizomycotina</taxon>
        <taxon>Dothideomycetes</taxon>
        <taxon>Pleosporomycetidae</taxon>
        <taxon>Aulographales</taxon>
        <taxon>Aulographaceae</taxon>
    </lineage>
</organism>
<dbReference type="PANTHER" id="PTHR44675:SF1">
    <property type="entry name" value="P21-ACTIVATED PROTEIN KINASE-INTERACTING PROTEIN 1"/>
    <property type="match status" value="1"/>
</dbReference>
<protein>
    <submittedName>
        <fullName evidence="2">WD40 repeat-like protein</fullName>
    </submittedName>
</protein>
<dbReference type="InterPro" id="IPR015943">
    <property type="entry name" value="WD40/YVTN_repeat-like_dom_sf"/>
</dbReference>
<feature type="compositionally biased region" description="Polar residues" evidence="1">
    <location>
        <begin position="27"/>
        <end position="37"/>
    </location>
</feature>
<dbReference type="SUPFAM" id="SSF50978">
    <property type="entry name" value="WD40 repeat-like"/>
    <property type="match status" value="1"/>
</dbReference>
<dbReference type="AlphaFoldDB" id="A0A6G1H406"/>
<dbReference type="InterPro" id="IPR001680">
    <property type="entry name" value="WD40_rpt"/>
</dbReference>